<feature type="transmembrane region" description="Helical" evidence="1">
    <location>
        <begin position="410"/>
        <end position="436"/>
    </location>
</feature>
<evidence type="ECO:0000313" key="3">
    <source>
        <dbReference type="Proteomes" id="UP000325003"/>
    </source>
</evidence>
<dbReference type="Proteomes" id="UP000325003">
    <property type="component" value="Unassembled WGS sequence"/>
</dbReference>
<evidence type="ECO:0000256" key="1">
    <source>
        <dbReference type="SAM" id="Phobius"/>
    </source>
</evidence>
<gene>
    <name evidence="2" type="ORF">F0U44_19790</name>
</gene>
<feature type="transmembrane region" description="Helical" evidence="1">
    <location>
        <begin position="229"/>
        <end position="252"/>
    </location>
</feature>
<reference evidence="2 3" key="1">
    <citation type="submission" date="2019-09" db="EMBL/GenBank/DDBJ databases">
        <title>Nocardioides panacisoli sp. nov., isolated from the soil of a ginseng field.</title>
        <authorList>
            <person name="Cho C."/>
        </authorList>
    </citation>
    <scope>NUCLEOTIDE SEQUENCE [LARGE SCALE GENOMIC DNA]</scope>
    <source>
        <strain evidence="2 3">BN130099</strain>
    </source>
</reference>
<evidence type="ECO:0000313" key="2">
    <source>
        <dbReference type="EMBL" id="KAA1415880.1"/>
    </source>
</evidence>
<dbReference type="AlphaFoldDB" id="A0A5B1L7Y0"/>
<feature type="transmembrane region" description="Helical" evidence="1">
    <location>
        <begin position="19"/>
        <end position="42"/>
    </location>
</feature>
<dbReference type="RefSeq" id="WP_149730106.1">
    <property type="nucleotide sequence ID" value="NZ_VUJV01000008.1"/>
</dbReference>
<feature type="transmembrane region" description="Helical" evidence="1">
    <location>
        <begin position="159"/>
        <end position="181"/>
    </location>
</feature>
<comment type="caution">
    <text evidence="2">The sequence shown here is derived from an EMBL/GenBank/DDBJ whole genome shotgun (WGS) entry which is preliminary data.</text>
</comment>
<proteinExistence type="predicted"/>
<feature type="transmembrane region" description="Helical" evidence="1">
    <location>
        <begin position="125"/>
        <end position="147"/>
    </location>
</feature>
<feature type="transmembrane region" description="Helical" evidence="1">
    <location>
        <begin position="57"/>
        <end position="76"/>
    </location>
</feature>
<keyword evidence="1" id="KW-0812">Transmembrane</keyword>
<feature type="transmembrane region" description="Helical" evidence="1">
    <location>
        <begin position="201"/>
        <end position="222"/>
    </location>
</feature>
<feature type="transmembrane region" description="Helical" evidence="1">
    <location>
        <begin position="264"/>
        <end position="289"/>
    </location>
</feature>
<sequence>MVATVPTARAALRACVEPLLAYAFALAASVGLMLLVVAAIAADSDGGDSDPAEDIDIKAIGTLVGIPFQLAGMALGGSLRLGAGAFSVSLFAPPLLVTAVFVAAVFILSQRAERATPSASTPERVILAAAGASATAVAVAIATRLLAMRSDGASLHAASVGLFLGAFALAFGSAVAGRVAAQGSLWPRWLPPDGRRALHLVTQHVLAYVAVVVPVAAVWLLIESGPEAALFAVVWGPTVAFWAFGLGHVGAVTALGEQQFAWDLGWFLGVVLPLLAVVLTLASAIAWHLRRGDDRELLAMPASWASLPIAYGSAALVVCLLSTVGLSGGFYDLGGGFTVHTAYWLIAVLAFWGALVEVLSRFVAPALARVVPAMIAKRLAVGPAQLWSPDLIPAQRIPMSPPDRARATKALIGVGVLAGLALAGGIALSVVGATMYSPEAEAEDYLDALVDADAGAALDLAPVDDDEASSALLTDQVYGAADDRITGYEITDVEEFGDTVTVTVDLEGVEDGDDVELTLVEDGNRGLFFHGWKVDEGGLASELTVSVPEDSTAVEVNGVSVPVVGGEDVDFWALPGSYVVNPYGGSEWLEPVDAETVVPASSWGVYAEIDDPEPSAALKTFVDDEVARWVEGCMAATEADPADCPQEIYPYGDEQRNLTWTLDTLPTVSWDGFYGTFPAGLSSDVDGEATATYEYDESYGYGKPHWVEATEDTTFYLNVTVDLIDGEPQVTIDSY</sequence>
<name>A0A5B1L7Y0_9ACTN</name>
<protein>
    <submittedName>
        <fullName evidence="2">Uncharacterized protein</fullName>
    </submittedName>
</protein>
<organism evidence="2 3">
    <name type="scientific">Nocardioides humilatus</name>
    <dbReference type="NCBI Taxonomy" id="2607660"/>
    <lineage>
        <taxon>Bacteria</taxon>
        <taxon>Bacillati</taxon>
        <taxon>Actinomycetota</taxon>
        <taxon>Actinomycetes</taxon>
        <taxon>Propionibacteriales</taxon>
        <taxon>Nocardioidaceae</taxon>
        <taxon>Nocardioides</taxon>
    </lineage>
</organism>
<feature type="transmembrane region" description="Helical" evidence="1">
    <location>
        <begin position="309"/>
        <end position="331"/>
    </location>
</feature>
<feature type="transmembrane region" description="Helical" evidence="1">
    <location>
        <begin position="88"/>
        <end position="109"/>
    </location>
</feature>
<keyword evidence="3" id="KW-1185">Reference proteome</keyword>
<dbReference type="EMBL" id="VUJV01000008">
    <property type="protein sequence ID" value="KAA1415880.1"/>
    <property type="molecule type" value="Genomic_DNA"/>
</dbReference>
<feature type="transmembrane region" description="Helical" evidence="1">
    <location>
        <begin position="343"/>
        <end position="368"/>
    </location>
</feature>
<accession>A0A5B1L7Y0</accession>
<keyword evidence="1" id="KW-0472">Membrane</keyword>
<reference evidence="2 3" key="2">
    <citation type="submission" date="2019-09" db="EMBL/GenBank/DDBJ databases">
        <authorList>
            <person name="Jin C."/>
        </authorList>
    </citation>
    <scope>NUCLEOTIDE SEQUENCE [LARGE SCALE GENOMIC DNA]</scope>
    <source>
        <strain evidence="2 3">BN130099</strain>
    </source>
</reference>
<keyword evidence="1" id="KW-1133">Transmembrane helix</keyword>